<proteinExistence type="predicted"/>
<gene>
    <name evidence="1" type="ORF">O1611_g5830</name>
</gene>
<accession>A0ACC2JJW4</accession>
<evidence type="ECO:0000313" key="2">
    <source>
        <dbReference type="Proteomes" id="UP001153332"/>
    </source>
</evidence>
<evidence type="ECO:0000313" key="1">
    <source>
        <dbReference type="EMBL" id="KAJ8127805.1"/>
    </source>
</evidence>
<protein>
    <submittedName>
        <fullName evidence="1">Uncharacterized protein</fullName>
    </submittedName>
</protein>
<name>A0ACC2JJW4_9PEZI</name>
<sequence length="682" mass="77144">MPVISSMLCPTCAALPFDVLDPPFGTQDGLTTWKLGTLTQISTRQCVFCKLVTQAVLRVQRTEPAPKFRQISPDEEIEIWATRERYSKPGLYLFFSSLGPASGTMIGVLREPHIVNSFYTPISTTQIDFSRVRGWLSRCSLHQPSCYAHFDAESMLPSIFPGLRTIRFIDVNTYCLVERHSFSSYVALSYVWGIATSFRLTKANKNRLMQPNAIRDVWDLLPKTIQDAITTVRMIGENYLWVDSLCLVQNDPQDVASGTGVMDLIYEYSTLTIAAAGGRDANDGLPGVHAGSRFAEEAIAEVVPGLKLAVYTDGEFRLEPTVYNSRAWTLQEYALSPRLLCFVDNQVFFRCRKAIYSEDSQDEIYSRRSSKAPLHQAMRMKNPAEGYRMAVETYTLRILSFPADVHNAMAGITRRFSSVMNCRFLEGMPTAAFDHFLTFKGARSSLKRRNGFPSYSWVGWMGPLFFWGTNLTNWIPESGFILDTKNENEWLNENTWIVWYKRNPPGSTSLACHHSVYESFARASASHPGYRKRESFASRYHPGFDTSRTSPSDVTLRLDTIPSYPILQFWTVSAYYKLFNIDSIRASADLVDRNGTVIGSLSLDGFEETEFFDSTEPFEFIVLAKTPRHRNKPPSGISYFVMCLEWKNGIAERRGMGDISGDMNGLRASFEPGPSWKEIILA</sequence>
<comment type="caution">
    <text evidence="1">The sequence shown here is derived from an EMBL/GenBank/DDBJ whole genome shotgun (WGS) entry which is preliminary data.</text>
</comment>
<dbReference type="Proteomes" id="UP001153332">
    <property type="component" value="Unassembled WGS sequence"/>
</dbReference>
<dbReference type="EMBL" id="JAPUUL010001293">
    <property type="protein sequence ID" value="KAJ8127805.1"/>
    <property type="molecule type" value="Genomic_DNA"/>
</dbReference>
<organism evidence="1 2">
    <name type="scientific">Lasiodiplodia mahajangana</name>
    <dbReference type="NCBI Taxonomy" id="1108764"/>
    <lineage>
        <taxon>Eukaryota</taxon>
        <taxon>Fungi</taxon>
        <taxon>Dikarya</taxon>
        <taxon>Ascomycota</taxon>
        <taxon>Pezizomycotina</taxon>
        <taxon>Dothideomycetes</taxon>
        <taxon>Dothideomycetes incertae sedis</taxon>
        <taxon>Botryosphaeriales</taxon>
        <taxon>Botryosphaeriaceae</taxon>
        <taxon>Lasiodiplodia</taxon>
    </lineage>
</organism>
<keyword evidence="2" id="KW-1185">Reference proteome</keyword>
<reference evidence="1" key="1">
    <citation type="submission" date="2022-12" db="EMBL/GenBank/DDBJ databases">
        <title>Genome Sequence of Lasiodiplodia mahajangana.</title>
        <authorList>
            <person name="Buettner E."/>
        </authorList>
    </citation>
    <scope>NUCLEOTIDE SEQUENCE</scope>
    <source>
        <strain evidence="1">VT137</strain>
    </source>
</reference>